<feature type="compositionally biased region" description="Basic and acidic residues" evidence="1">
    <location>
        <begin position="345"/>
        <end position="356"/>
    </location>
</feature>
<proteinExistence type="predicted"/>
<name>A0ABR5Q567_9LACO</name>
<keyword evidence="3" id="KW-1185">Reference proteome</keyword>
<accession>A0ABR5Q567</accession>
<evidence type="ECO:0000256" key="1">
    <source>
        <dbReference type="SAM" id="MobiDB-lite"/>
    </source>
</evidence>
<comment type="caution">
    <text evidence="2">The sequence shown here is derived from an EMBL/GenBank/DDBJ whole genome shotgun (WGS) entry which is preliminary data.</text>
</comment>
<dbReference type="EMBL" id="JQCH01000011">
    <property type="protein sequence ID" value="KRO09871.1"/>
    <property type="molecule type" value="Genomic_DNA"/>
</dbReference>
<feature type="compositionally biased region" description="Basic residues" evidence="1">
    <location>
        <begin position="357"/>
        <end position="375"/>
    </location>
</feature>
<organism evidence="2 3">
    <name type="scientific">Paucilactobacillus hokkaidonensis</name>
    <dbReference type="NCBI Taxonomy" id="1193095"/>
    <lineage>
        <taxon>Bacteria</taxon>
        <taxon>Bacillati</taxon>
        <taxon>Bacillota</taxon>
        <taxon>Bacilli</taxon>
        <taxon>Lactobacillales</taxon>
        <taxon>Lactobacillaceae</taxon>
        <taxon>Paucilactobacillus</taxon>
    </lineage>
</organism>
<gene>
    <name evidence="2" type="ORF">IV59_GL000339</name>
</gene>
<sequence>MRRLTKMNFTRNKIHVRKFEKSNKFEQLSDNQQFWAIDILASFNAIMQRDEQCDDLHWTLENVSNVMMSEFSMVYTSYNYAIAAIPVLKAYQQFLQVKDYQSIEMALTQMRKPMFELRRHFNDDIGTKEDILAETIYQLTGNEVDQQLQRQIEHDKRQWLKDLSNDVDFKQLPLNTSEKLTIADTLITRLSEEFSEVPANWDTDSFMIVVDVMMVLDPKTQNNIDQFVPVIRCLINLFSKKMIISVGQGAQLLTILSAVQPRLQEMANYSVDKRLDTMVTEFAMQRGAYISTVADMDDWLEKGDNLQLIRDFMDAIRPWLNGAIDERDPEYAGYYEKYFSDTTVTHDQKNSEASEKHQRKVIPFSKKKRKKKHKK</sequence>
<evidence type="ECO:0000313" key="2">
    <source>
        <dbReference type="EMBL" id="KRO09871.1"/>
    </source>
</evidence>
<feature type="region of interest" description="Disordered" evidence="1">
    <location>
        <begin position="345"/>
        <end position="375"/>
    </location>
</feature>
<evidence type="ECO:0000313" key="3">
    <source>
        <dbReference type="Proteomes" id="UP000051884"/>
    </source>
</evidence>
<protein>
    <submittedName>
        <fullName evidence="2">Uncharacterized protein</fullName>
    </submittedName>
</protein>
<dbReference type="Proteomes" id="UP000051884">
    <property type="component" value="Unassembled WGS sequence"/>
</dbReference>
<reference evidence="2 3" key="1">
    <citation type="journal article" date="2015" name="Genome Announc.">
        <title>Expanding the biotechnology potential of lactobacilli through comparative genomics of 213 strains and associated genera.</title>
        <authorList>
            <person name="Sun Z."/>
            <person name="Harris H.M."/>
            <person name="McCann A."/>
            <person name="Guo C."/>
            <person name="Argimon S."/>
            <person name="Zhang W."/>
            <person name="Yang X."/>
            <person name="Jeffery I.B."/>
            <person name="Cooney J.C."/>
            <person name="Kagawa T.F."/>
            <person name="Liu W."/>
            <person name="Song Y."/>
            <person name="Salvetti E."/>
            <person name="Wrobel A."/>
            <person name="Rasinkangas P."/>
            <person name="Parkhill J."/>
            <person name="Rea M.C."/>
            <person name="O'Sullivan O."/>
            <person name="Ritari J."/>
            <person name="Douillard F.P."/>
            <person name="Paul Ross R."/>
            <person name="Yang R."/>
            <person name="Briner A.E."/>
            <person name="Felis G.E."/>
            <person name="de Vos W.M."/>
            <person name="Barrangou R."/>
            <person name="Klaenhammer T.R."/>
            <person name="Caufield P.W."/>
            <person name="Cui Y."/>
            <person name="Zhang H."/>
            <person name="O'Toole P.W."/>
        </authorList>
    </citation>
    <scope>NUCLEOTIDE SEQUENCE [LARGE SCALE GENOMIC DNA]</scope>
    <source>
        <strain evidence="2 3">DSM 26202</strain>
    </source>
</reference>